<dbReference type="EC" id="3.1.1.29" evidence="2"/>
<dbReference type="InterPro" id="IPR001328">
    <property type="entry name" value="Pept_tRNA_hydro"/>
</dbReference>
<protein>
    <submittedName>
        <fullName evidence="2">Aminoacyl-tRNA hydrolase</fullName>
        <ecNumber evidence="2">3.1.1.29</ecNumber>
    </submittedName>
    <submittedName>
        <fullName evidence="3">Putative peptidyl-tRNA hydrolase</fullName>
    </submittedName>
</protein>
<organism evidence="3 4">
    <name type="scientific">Helianthus annuus</name>
    <name type="common">Common sunflower</name>
    <dbReference type="NCBI Taxonomy" id="4232"/>
    <lineage>
        <taxon>Eukaryota</taxon>
        <taxon>Viridiplantae</taxon>
        <taxon>Streptophyta</taxon>
        <taxon>Embryophyta</taxon>
        <taxon>Tracheophyta</taxon>
        <taxon>Spermatophyta</taxon>
        <taxon>Magnoliopsida</taxon>
        <taxon>eudicotyledons</taxon>
        <taxon>Gunneridae</taxon>
        <taxon>Pentapetalae</taxon>
        <taxon>asterids</taxon>
        <taxon>campanulids</taxon>
        <taxon>Asterales</taxon>
        <taxon>Asteraceae</taxon>
        <taxon>Asteroideae</taxon>
        <taxon>Heliantheae alliance</taxon>
        <taxon>Heliantheae</taxon>
        <taxon>Helianthus</taxon>
    </lineage>
</organism>
<dbReference type="Pfam" id="PF01195">
    <property type="entry name" value="Pept_tRNA_hydro"/>
    <property type="match status" value="1"/>
</dbReference>
<reference evidence="2 4" key="1">
    <citation type="journal article" date="2017" name="Nature">
        <title>The sunflower genome provides insights into oil metabolism, flowering and Asterid evolution.</title>
        <authorList>
            <person name="Badouin H."/>
            <person name="Gouzy J."/>
            <person name="Grassa C.J."/>
            <person name="Murat F."/>
            <person name="Staton S.E."/>
            <person name="Cottret L."/>
            <person name="Lelandais-Briere C."/>
            <person name="Owens G.L."/>
            <person name="Carrere S."/>
            <person name="Mayjonade B."/>
            <person name="Legrand L."/>
            <person name="Gill N."/>
            <person name="Kane N.C."/>
            <person name="Bowers J.E."/>
            <person name="Hubner S."/>
            <person name="Bellec A."/>
            <person name="Berard A."/>
            <person name="Berges H."/>
            <person name="Blanchet N."/>
            <person name="Boniface M.C."/>
            <person name="Brunel D."/>
            <person name="Catrice O."/>
            <person name="Chaidir N."/>
            <person name="Claudel C."/>
            <person name="Donnadieu C."/>
            <person name="Faraut T."/>
            <person name="Fievet G."/>
            <person name="Helmstetter N."/>
            <person name="King M."/>
            <person name="Knapp S.J."/>
            <person name="Lai Z."/>
            <person name="Le Paslier M.C."/>
            <person name="Lippi Y."/>
            <person name="Lorenzon L."/>
            <person name="Mandel J.R."/>
            <person name="Marage G."/>
            <person name="Marchand G."/>
            <person name="Marquand E."/>
            <person name="Bret-Mestries E."/>
            <person name="Morien E."/>
            <person name="Nambeesan S."/>
            <person name="Nguyen T."/>
            <person name="Pegot-Espagnet P."/>
            <person name="Pouilly N."/>
            <person name="Raftis F."/>
            <person name="Sallet E."/>
            <person name="Schiex T."/>
            <person name="Thomas J."/>
            <person name="Vandecasteele C."/>
            <person name="Vares D."/>
            <person name="Vear F."/>
            <person name="Vautrin S."/>
            <person name="Crespi M."/>
            <person name="Mangin B."/>
            <person name="Burke J.M."/>
            <person name="Salse J."/>
            <person name="Munos S."/>
            <person name="Vincourt P."/>
            <person name="Rieseberg L.H."/>
            <person name="Langlade N.B."/>
        </authorList>
    </citation>
    <scope>NUCLEOTIDE SEQUENCE [LARGE SCALE GENOMIC DNA]</scope>
    <source>
        <strain evidence="4">cv. SF193</strain>
        <tissue evidence="2">Leaves</tissue>
    </source>
</reference>
<accession>A0A251RV31</accession>
<evidence type="ECO:0000313" key="4">
    <source>
        <dbReference type="Proteomes" id="UP000215914"/>
    </source>
</evidence>
<evidence type="ECO:0000313" key="3">
    <source>
        <dbReference type="EMBL" id="OTF90330.1"/>
    </source>
</evidence>
<dbReference type="InterPro" id="IPR036416">
    <property type="entry name" value="Pept_tRNA_hydro_sf"/>
</dbReference>
<evidence type="ECO:0000256" key="1">
    <source>
        <dbReference type="SAM" id="SignalP"/>
    </source>
</evidence>
<evidence type="ECO:0000313" key="2">
    <source>
        <dbReference type="EMBL" id="KAF5757956.1"/>
    </source>
</evidence>
<dbReference type="STRING" id="4232.A0A251RV31"/>
<dbReference type="EMBL" id="CM007905">
    <property type="protein sequence ID" value="OTF90330.1"/>
    <property type="molecule type" value="Genomic_DNA"/>
</dbReference>
<feature type="signal peptide" evidence="1">
    <location>
        <begin position="1"/>
        <end position="21"/>
    </location>
</feature>
<dbReference type="PANTHER" id="PTHR17224">
    <property type="entry name" value="PEPTIDYL-TRNA HYDROLASE"/>
    <property type="match status" value="1"/>
</dbReference>
<dbReference type="SUPFAM" id="SSF53178">
    <property type="entry name" value="Peptidyl-tRNA hydrolase-like"/>
    <property type="match status" value="1"/>
</dbReference>
<proteinExistence type="predicted"/>
<dbReference type="Gramene" id="mRNA:HanXRQr2_Chr16g0723841">
    <property type="protein sequence ID" value="mRNA:HanXRQr2_Chr16g0723841"/>
    <property type="gene ID" value="HanXRQr2_Chr16g0723841"/>
</dbReference>
<dbReference type="PANTHER" id="PTHR17224:SF3">
    <property type="entry name" value="CHLOROPLASTIC GROUP IIB INTRON SPLICING FACILITATOR CRS2-B, CHLOROPLASTIC"/>
    <property type="match status" value="1"/>
</dbReference>
<keyword evidence="1" id="KW-0732">Signal</keyword>
<reference evidence="3" key="2">
    <citation type="submission" date="2017-02" db="EMBL/GenBank/DDBJ databases">
        <title>Sunflower complete genome.</title>
        <authorList>
            <person name="Langlade N."/>
            <person name="Munos S."/>
        </authorList>
    </citation>
    <scope>NUCLEOTIDE SEQUENCE [LARGE SCALE GENOMIC DNA]</scope>
    <source>
        <tissue evidence="3">Leaves</tissue>
    </source>
</reference>
<feature type="chain" id="PRO_5041082981" evidence="1">
    <location>
        <begin position="22"/>
        <end position="113"/>
    </location>
</feature>
<keyword evidence="4" id="KW-1185">Reference proteome</keyword>
<dbReference type="InParanoid" id="A0A251RV31"/>
<sequence>MAHLVLVLFCSVMLGWKGVLLRPKIDNETMKVCISGFLCVFFSFHLSFSNGIWVCIVLNYGNPTVLPVVGPFAAYYQVPLRHILLVYDKMSLPNGVLRLQPSGGHGYHNGDVH</sequence>
<name>A0A251RV31_HELAN</name>
<dbReference type="Gene3D" id="3.40.50.1470">
    <property type="entry name" value="Peptidyl-tRNA hydrolase"/>
    <property type="match status" value="1"/>
</dbReference>
<dbReference type="Proteomes" id="UP000215914">
    <property type="component" value="Chromosome 16"/>
</dbReference>
<reference evidence="2" key="3">
    <citation type="submission" date="2020-06" db="EMBL/GenBank/DDBJ databases">
        <title>Helianthus annuus Genome sequencing and assembly Release 2.</title>
        <authorList>
            <person name="Gouzy J."/>
            <person name="Langlade N."/>
            <person name="Munos S."/>
        </authorList>
    </citation>
    <scope>NUCLEOTIDE SEQUENCE</scope>
    <source>
        <tissue evidence="2">Leaves</tissue>
    </source>
</reference>
<dbReference type="AlphaFoldDB" id="A0A251RV31"/>
<dbReference type="EMBL" id="MNCJ02000331">
    <property type="protein sequence ID" value="KAF5757956.1"/>
    <property type="molecule type" value="Genomic_DNA"/>
</dbReference>
<keyword evidence="3" id="KW-0378">Hydrolase</keyword>
<gene>
    <name evidence="3" type="ORF">HannXRQ_Chr16g0498451</name>
    <name evidence="2" type="ORF">HanXRQr2_Chr16g0723841</name>
</gene>
<dbReference type="GO" id="GO:0004045">
    <property type="term" value="F:peptidyl-tRNA hydrolase activity"/>
    <property type="evidence" value="ECO:0000318"/>
    <property type="project" value="GO_Central"/>
</dbReference>